<dbReference type="EMBL" id="JX962719">
    <property type="protein sequence ID" value="AGC01828.1"/>
    <property type="molecule type" value="Genomic_DNA"/>
</dbReference>
<dbReference type="OrthoDB" id="32884at10239"/>
<sequence>MDVQEQLNIIRMKKHQEYLEYLTKQNNNTNNQINIISTENETSNKNNQININSTENETNNINKAATIIQKFIKKKYFEPECLNNNLIKNIPPLYRFRVKITNQHINEYSEEGIAEELINMYRICYDNIYYNSDKTTIFTYCFDIRELYPIKNQIIEIDESYYFLQPQDHKNLEKLWKKVNNYTTESINYINNFEYYKALSKDMF</sequence>
<dbReference type="GeneID" id="14445378"/>
<dbReference type="Proteomes" id="UP000201640">
    <property type="component" value="Segment"/>
</dbReference>
<proteinExistence type="predicted"/>
<evidence type="ECO:0000313" key="1">
    <source>
        <dbReference type="EMBL" id="AGC01828.1"/>
    </source>
</evidence>
<gene>
    <name evidence="1" type="ORF">Moumou_00288</name>
</gene>
<reference evidence="1 2" key="1">
    <citation type="journal article" date="2012" name="Genome Biol. Evol.">
        <title>Related Giant Viruses in Distant Locations and Different Habitats: Acanthamoeba polyphaga moumouvirus Represents a Third Lineage of the Mimiviridae That Is Close to the Megavirus Lineage.</title>
        <authorList>
            <person name="Yoosuf N."/>
            <person name="Yutin N."/>
            <person name="Colson P."/>
            <person name="Shabalina S.A."/>
            <person name="Pagnier I."/>
            <person name="Robert C."/>
            <person name="Azza S."/>
            <person name="Klose T."/>
            <person name="Wong J."/>
            <person name="Rossmann M.G."/>
            <person name="La Scola B."/>
            <person name="Raoult D."/>
            <person name="Koonin E.V."/>
        </authorList>
    </citation>
    <scope>NUCLEOTIDE SEQUENCE [LARGE SCALE GENOMIC DNA]</scope>
    <source>
        <strain evidence="1 2">M10A</strain>
    </source>
</reference>
<protein>
    <submittedName>
        <fullName evidence="1">Uncharacterized protein</fullName>
    </submittedName>
</protein>
<dbReference type="KEGG" id="vg:14445378"/>
<name>L7RCR4_9VIRU</name>
<accession>L7RCR4</accession>
<evidence type="ECO:0000313" key="2">
    <source>
        <dbReference type="Proteomes" id="UP000201640"/>
    </source>
</evidence>
<organism evidence="1 2">
    <name type="scientific">Acanthamoeba polyphaga moumouvirus</name>
    <dbReference type="NCBI Taxonomy" id="1269028"/>
    <lineage>
        <taxon>Viruses</taxon>
        <taxon>Varidnaviria</taxon>
        <taxon>Bamfordvirae</taxon>
        <taxon>Nucleocytoviricota</taxon>
        <taxon>Megaviricetes</taxon>
        <taxon>Imitervirales</taxon>
        <taxon>Mimiviridae</taxon>
        <taxon>Megamimivirinae</taxon>
        <taxon>Moumouvirus</taxon>
    </lineage>
</organism>
<keyword evidence="2" id="KW-1185">Reference proteome</keyword>
<dbReference type="RefSeq" id="YP_007354264.1">
    <property type="nucleotide sequence ID" value="NC_020104.1"/>
</dbReference>